<dbReference type="SUPFAM" id="SSF158472">
    <property type="entry name" value="HAMP domain-like"/>
    <property type="match status" value="1"/>
</dbReference>
<dbReference type="InterPro" id="IPR036890">
    <property type="entry name" value="HATPase_C_sf"/>
</dbReference>
<dbReference type="FunFam" id="1.10.287.130:FF:000001">
    <property type="entry name" value="Two-component sensor histidine kinase"/>
    <property type="match status" value="1"/>
</dbReference>
<evidence type="ECO:0000256" key="8">
    <source>
        <dbReference type="ARBA" id="ARBA00022989"/>
    </source>
</evidence>
<dbReference type="CDD" id="cd00075">
    <property type="entry name" value="HATPase"/>
    <property type="match status" value="1"/>
</dbReference>
<dbReference type="Proteomes" id="UP000094224">
    <property type="component" value="Unassembled WGS sequence"/>
</dbReference>
<dbReference type="Gene3D" id="3.30.565.10">
    <property type="entry name" value="Histidine kinase-like ATPase, C-terminal domain"/>
    <property type="match status" value="1"/>
</dbReference>
<dbReference type="GO" id="GO:0000155">
    <property type="term" value="F:phosphorelay sensor kinase activity"/>
    <property type="evidence" value="ECO:0007669"/>
    <property type="project" value="InterPro"/>
</dbReference>
<dbReference type="SUPFAM" id="SSF47384">
    <property type="entry name" value="Homodimeric domain of signal transducing histidine kinase"/>
    <property type="match status" value="1"/>
</dbReference>
<evidence type="ECO:0000256" key="6">
    <source>
        <dbReference type="ARBA" id="ARBA00022692"/>
    </source>
</evidence>
<feature type="transmembrane region" description="Helical" evidence="11">
    <location>
        <begin position="172"/>
        <end position="195"/>
    </location>
</feature>
<evidence type="ECO:0000256" key="4">
    <source>
        <dbReference type="ARBA" id="ARBA00022553"/>
    </source>
</evidence>
<reference evidence="15" key="1">
    <citation type="submission" date="2016-09" db="EMBL/GenBank/DDBJ databases">
        <authorList>
            <person name="Greninger A.L."/>
            <person name="Jerome K.R."/>
            <person name="Mcnair B."/>
            <person name="Wallis C."/>
            <person name="Fang F."/>
        </authorList>
    </citation>
    <scope>NUCLEOTIDE SEQUENCE [LARGE SCALE GENOMIC DNA]</scope>
    <source>
        <strain evidence="15">BC1_M4</strain>
    </source>
</reference>
<comment type="subcellular location">
    <subcellularLocation>
        <location evidence="2">Cell membrane</location>
    </subcellularLocation>
</comment>
<evidence type="ECO:0000256" key="2">
    <source>
        <dbReference type="ARBA" id="ARBA00004236"/>
    </source>
</evidence>
<dbReference type="CDD" id="cd06225">
    <property type="entry name" value="HAMP"/>
    <property type="match status" value="1"/>
</dbReference>
<evidence type="ECO:0000256" key="7">
    <source>
        <dbReference type="ARBA" id="ARBA00022777"/>
    </source>
</evidence>
<evidence type="ECO:0000256" key="10">
    <source>
        <dbReference type="ARBA" id="ARBA00023136"/>
    </source>
</evidence>
<sequence>MISHRLVVSARVKIIGWTVGVLALALTVLVIAAWQVLSARADAMVDDELTHEAFKFHSFATSESARYPRPEDLLTAWLRRNLPDGASEEFFTMVDGVPQRRSPGVPPARMDIDQAFVAMAANARQPIHGWANSSAGRVRYAVLPVRVGDSPPRASLVMLEFRDVLARPLNRAVTAIAAVAAAALLMAAVACWLVAGQVLGPIRLVRATAEGISESDLKDRIDVVGNDDVAQLARTFNHMLDRLETAFIAQREFLDDAAHELRTPITVIRGHLELMGDDPAQRAETTALVLDELQRMNRFVDDLLLLAKSARPDFLTVGPVNLTDLVVDVVAKARPLADRQWRVDEVADAVIVADGQRLTQALMQLVANAVRHTQNGDRIAVGARAAHDGTQLWVSDAGTGVPQAERSRIFERFARGNDQRRTEGSGLGLAIVESIARAHGGDVRLTDGQSRGATFVLELPPAAPAVIDHEPRRISQ</sequence>
<dbReference type="InterPro" id="IPR036097">
    <property type="entry name" value="HisK_dim/P_sf"/>
</dbReference>
<dbReference type="InterPro" id="IPR003660">
    <property type="entry name" value="HAMP_dom"/>
</dbReference>
<evidence type="ECO:0000256" key="11">
    <source>
        <dbReference type="SAM" id="Phobius"/>
    </source>
</evidence>
<dbReference type="PROSITE" id="PS50109">
    <property type="entry name" value="HIS_KIN"/>
    <property type="match status" value="1"/>
</dbReference>
<keyword evidence="10 11" id="KW-0472">Membrane</keyword>
<dbReference type="SMART" id="SM00387">
    <property type="entry name" value="HATPase_c"/>
    <property type="match status" value="1"/>
</dbReference>
<feature type="domain" description="Histidine kinase" evidence="12">
    <location>
        <begin position="256"/>
        <end position="463"/>
    </location>
</feature>
<evidence type="ECO:0000256" key="5">
    <source>
        <dbReference type="ARBA" id="ARBA00022679"/>
    </source>
</evidence>
<evidence type="ECO:0000259" key="13">
    <source>
        <dbReference type="PROSITE" id="PS50885"/>
    </source>
</evidence>
<dbReference type="EC" id="2.7.13.3" evidence="3"/>
<protein>
    <recommendedName>
        <fullName evidence="3">histidine kinase</fullName>
        <ecNumber evidence="3">2.7.13.3</ecNumber>
    </recommendedName>
</protein>
<dbReference type="Pfam" id="PF00512">
    <property type="entry name" value="HisKA"/>
    <property type="match status" value="1"/>
</dbReference>
<dbReference type="PROSITE" id="PS50885">
    <property type="entry name" value="HAMP"/>
    <property type="match status" value="1"/>
</dbReference>
<evidence type="ECO:0000259" key="12">
    <source>
        <dbReference type="PROSITE" id="PS50109"/>
    </source>
</evidence>
<proteinExistence type="predicted"/>
<feature type="transmembrane region" description="Helical" evidence="11">
    <location>
        <begin position="14"/>
        <end position="34"/>
    </location>
</feature>
<keyword evidence="6 11" id="KW-0812">Transmembrane</keyword>
<dbReference type="Pfam" id="PF02518">
    <property type="entry name" value="HATPase_c"/>
    <property type="match status" value="1"/>
</dbReference>
<dbReference type="SUPFAM" id="SSF55874">
    <property type="entry name" value="ATPase domain of HSP90 chaperone/DNA topoisomerase II/histidine kinase"/>
    <property type="match status" value="1"/>
</dbReference>
<dbReference type="InterPro" id="IPR050428">
    <property type="entry name" value="TCS_sensor_his_kinase"/>
</dbReference>
<dbReference type="Gene3D" id="6.10.340.10">
    <property type="match status" value="1"/>
</dbReference>
<comment type="caution">
    <text evidence="14">The sequence shown here is derived from an EMBL/GenBank/DDBJ whole genome shotgun (WGS) entry which is preliminary data.</text>
</comment>
<dbReference type="SMART" id="SM00304">
    <property type="entry name" value="HAMP"/>
    <property type="match status" value="1"/>
</dbReference>
<evidence type="ECO:0000256" key="1">
    <source>
        <dbReference type="ARBA" id="ARBA00000085"/>
    </source>
</evidence>
<name>A0A1E3SYD3_9MYCO</name>
<organism evidence="14 15">
    <name type="scientific">Mycobacterium sherrisii</name>
    <dbReference type="NCBI Taxonomy" id="243061"/>
    <lineage>
        <taxon>Bacteria</taxon>
        <taxon>Bacillati</taxon>
        <taxon>Actinomycetota</taxon>
        <taxon>Actinomycetes</taxon>
        <taxon>Mycobacteriales</taxon>
        <taxon>Mycobacteriaceae</taxon>
        <taxon>Mycobacterium</taxon>
        <taxon>Mycobacterium simiae complex</taxon>
    </lineage>
</organism>
<dbReference type="InterPro" id="IPR004358">
    <property type="entry name" value="Sig_transdc_His_kin-like_C"/>
</dbReference>
<dbReference type="GO" id="GO:0005886">
    <property type="term" value="C:plasma membrane"/>
    <property type="evidence" value="ECO:0007669"/>
    <property type="project" value="UniProtKB-SubCell"/>
</dbReference>
<dbReference type="PANTHER" id="PTHR45436:SF5">
    <property type="entry name" value="SENSOR HISTIDINE KINASE TRCS"/>
    <property type="match status" value="1"/>
</dbReference>
<keyword evidence="8 11" id="KW-1133">Transmembrane helix</keyword>
<dbReference type="Pfam" id="PF00672">
    <property type="entry name" value="HAMP"/>
    <property type="match status" value="1"/>
</dbReference>
<keyword evidence="15" id="KW-1185">Reference proteome</keyword>
<dbReference type="Gene3D" id="1.10.287.130">
    <property type="match status" value="1"/>
</dbReference>
<dbReference type="InterPro" id="IPR005467">
    <property type="entry name" value="His_kinase_dom"/>
</dbReference>
<keyword evidence="5" id="KW-0808">Transferase</keyword>
<dbReference type="InterPro" id="IPR003661">
    <property type="entry name" value="HisK_dim/P_dom"/>
</dbReference>
<keyword evidence="9" id="KW-0902">Two-component regulatory system</keyword>
<keyword evidence="7 14" id="KW-0418">Kinase</keyword>
<comment type="catalytic activity">
    <reaction evidence="1">
        <text>ATP + protein L-histidine = ADP + protein N-phospho-L-histidine.</text>
        <dbReference type="EC" id="2.7.13.3"/>
    </reaction>
</comment>
<dbReference type="EMBL" id="MIHC01000016">
    <property type="protein sequence ID" value="ODR06653.1"/>
    <property type="molecule type" value="Genomic_DNA"/>
</dbReference>
<dbReference type="OrthoDB" id="9786919at2"/>
<gene>
    <name evidence="14" type="ORF">BHQ21_11205</name>
</gene>
<dbReference type="PANTHER" id="PTHR45436">
    <property type="entry name" value="SENSOR HISTIDINE KINASE YKOH"/>
    <property type="match status" value="1"/>
</dbReference>
<evidence type="ECO:0000313" key="14">
    <source>
        <dbReference type="EMBL" id="ODR06653.1"/>
    </source>
</evidence>
<keyword evidence="4" id="KW-0597">Phosphoprotein</keyword>
<evidence type="ECO:0000256" key="9">
    <source>
        <dbReference type="ARBA" id="ARBA00023012"/>
    </source>
</evidence>
<dbReference type="InterPro" id="IPR003594">
    <property type="entry name" value="HATPase_dom"/>
</dbReference>
<dbReference type="SMART" id="SM00388">
    <property type="entry name" value="HisKA"/>
    <property type="match status" value="1"/>
</dbReference>
<evidence type="ECO:0000256" key="3">
    <source>
        <dbReference type="ARBA" id="ARBA00012438"/>
    </source>
</evidence>
<feature type="domain" description="HAMP" evidence="13">
    <location>
        <begin position="196"/>
        <end position="248"/>
    </location>
</feature>
<dbReference type="STRING" id="243061.AWC25_23125"/>
<evidence type="ECO:0000313" key="15">
    <source>
        <dbReference type="Proteomes" id="UP000094224"/>
    </source>
</evidence>
<dbReference type="CDD" id="cd00082">
    <property type="entry name" value="HisKA"/>
    <property type="match status" value="1"/>
</dbReference>
<dbReference type="AlphaFoldDB" id="A0A1E3SYD3"/>
<dbReference type="PRINTS" id="PR00344">
    <property type="entry name" value="BCTRLSENSOR"/>
</dbReference>
<accession>A0A1E3SYD3</accession>